<reference evidence="2" key="2">
    <citation type="journal article" date="2014" name="BMC Genomics">
        <title>A genomic perspective to assessing quality of mass-reared SIT flies used in Mediterranean fruit fly (Ceratitis capitata) eradication in California.</title>
        <authorList>
            <person name="Calla B."/>
            <person name="Hall B."/>
            <person name="Hou S."/>
            <person name="Geib S.M."/>
        </authorList>
    </citation>
    <scope>NUCLEOTIDE SEQUENCE</scope>
</reference>
<organism evidence="2">
    <name type="scientific">Ceratitis capitata</name>
    <name type="common">Mediterranean fruit fly</name>
    <name type="synonym">Tephritis capitata</name>
    <dbReference type="NCBI Taxonomy" id="7213"/>
    <lineage>
        <taxon>Eukaryota</taxon>
        <taxon>Metazoa</taxon>
        <taxon>Ecdysozoa</taxon>
        <taxon>Arthropoda</taxon>
        <taxon>Hexapoda</taxon>
        <taxon>Insecta</taxon>
        <taxon>Pterygota</taxon>
        <taxon>Neoptera</taxon>
        <taxon>Endopterygota</taxon>
        <taxon>Diptera</taxon>
        <taxon>Brachycera</taxon>
        <taxon>Muscomorpha</taxon>
        <taxon>Tephritoidea</taxon>
        <taxon>Tephritidae</taxon>
        <taxon>Ceratitis</taxon>
        <taxon>Ceratitis</taxon>
    </lineage>
</organism>
<sequence>MHYLSYCCLLLLPLLTTYIVAVDYYCSQLQQAPPAPPTHTHTRWLLGCYFAVVLTVDRLSSLTVLFSLFLLAHRFGCSLCHWRVFKTTKTKGKKAKDHKKVVKFRLHIQQAANNKKTKRRSVG</sequence>
<dbReference type="AlphaFoldDB" id="W8B855"/>
<keyword evidence="1" id="KW-0732">Signal</keyword>
<proteinExistence type="evidence at transcript level"/>
<evidence type="ECO:0000256" key="1">
    <source>
        <dbReference type="SAM" id="SignalP"/>
    </source>
</evidence>
<feature type="chain" id="PRO_5004906026" description="Secreted peptide" evidence="1">
    <location>
        <begin position="22"/>
        <end position="123"/>
    </location>
</feature>
<protein>
    <recommendedName>
        <fullName evidence="3">Secreted peptide</fullName>
    </recommendedName>
</protein>
<evidence type="ECO:0008006" key="3">
    <source>
        <dbReference type="Google" id="ProtNLM"/>
    </source>
</evidence>
<feature type="non-terminal residue" evidence="2">
    <location>
        <position position="123"/>
    </location>
</feature>
<accession>W8B855</accession>
<dbReference type="EMBL" id="GAMC01017149">
    <property type="protein sequence ID" value="JAB89406.1"/>
    <property type="molecule type" value="mRNA"/>
</dbReference>
<feature type="signal peptide" evidence="1">
    <location>
        <begin position="1"/>
        <end position="21"/>
    </location>
</feature>
<evidence type="ECO:0000313" key="2">
    <source>
        <dbReference type="EMBL" id="JAB89406.1"/>
    </source>
</evidence>
<reference evidence="2" key="1">
    <citation type="submission" date="2013-07" db="EMBL/GenBank/DDBJ databases">
        <authorList>
            <person name="Geib S."/>
        </authorList>
    </citation>
    <scope>NUCLEOTIDE SEQUENCE</scope>
</reference>
<name>W8B855_CERCA</name>